<gene>
    <name evidence="3" type="ORF">M9Y10_032367</name>
</gene>
<dbReference type="InterPro" id="IPR036770">
    <property type="entry name" value="Ankyrin_rpt-contain_sf"/>
</dbReference>
<name>A0ABR2GY95_9EUKA</name>
<dbReference type="PANTHER" id="PTHR24198:SF195">
    <property type="entry name" value="DEATH DOMAIN-CONTAINING PROTEIN"/>
    <property type="match status" value="1"/>
</dbReference>
<dbReference type="Pfam" id="PF12796">
    <property type="entry name" value="Ank_2"/>
    <property type="match status" value="2"/>
</dbReference>
<comment type="caution">
    <text evidence="3">The sequence shown here is derived from an EMBL/GenBank/DDBJ whole genome shotgun (WGS) entry which is preliminary data.</text>
</comment>
<proteinExistence type="predicted"/>
<dbReference type="SUPFAM" id="SSF48403">
    <property type="entry name" value="Ankyrin repeat"/>
    <property type="match status" value="1"/>
</dbReference>
<dbReference type="PANTHER" id="PTHR24198">
    <property type="entry name" value="ANKYRIN REPEAT AND PROTEIN KINASE DOMAIN-CONTAINING PROTEIN"/>
    <property type="match status" value="1"/>
</dbReference>
<accession>A0ABR2GY95</accession>
<keyword evidence="2" id="KW-0040">ANK repeat</keyword>
<dbReference type="Proteomes" id="UP001470230">
    <property type="component" value="Unassembled WGS sequence"/>
</dbReference>
<evidence type="ECO:0000313" key="4">
    <source>
        <dbReference type="Proteomes" id="UP001470230"/>
    </source>
</evidence>
<dbReference type="SUPFAM" id="SSF140860">
    <property type="entry name" value="Pseudo ankyrin repeat-like"/>
    <property type="match status" value="1"/>
</dbReference>
<evidence type="ECO:0008006" key="5">
    <source>
        <dbReference type="Google" id="ProtNLM"/>
    </source>
</evidence>
<sequence>MLLGKNQTDLKNEEYLKDLGDSIIDAILDDDPSSKYSDFTNNPNLIFKSHYKLPTILRNSPPILCVCCLFGSINCFRTLIDLGADPFAQDDLKYTTAHFVAFSGNLDIARDLYKLGVNFQSPAPKLFQYMPFLPNNDGFYPQHIAAMNGQQELINWLWLKGNKIDKSLLIYSSAYGNLETIKFLFDTLHFFTGDDQDSAENEDIIKSSLNSAAVNGQDKVLAYLLDAFHNVSMVEPLIYSAKNGSLNCVKLCMQRQKEEDDIEAWDAFLYACSSGYLDIVYYFIRSDVRPTNFTAKTINMPTPLECAVNNDHYDVAEALISSGYVKIEKDDQKQVNSNTDDQNELNSDDSSFPVIHYFFDEKQNLLLDQATLNNNMKMIQLIVSTFNIDVKSLCNTANIAINNRNLEITDYYVSQGVPLRDLAIYNFFLMDKKSPATLAKERPFVEYFISKGALEIEELPMHLVYAGDVNGLINILNRGAELNESYLNKNVNQIIKEILIGEKYGMLYYLLDNYNLKVTDKMLLGVEISDNKIYYDVLKKFIDKGISLSTPKNGCSLLYYAIINYNIKAIELLKENGADYTHVAVPISAFESPALFNVLKDIIDSENDFSKCIPKCEGKDDFIVQVFYNFHNSRLVKFLISINFIEDINQKFDDDGSTLLDFALYNEDTDMINYLLLNGASLEYCCSQESEFLELAKTSKNKNLIHLIQKKIDSYCELEED</sequence>
<dbReference type="Pfam" id="PF13637">
    <property type="entry name" value="Ank_4"/>
    <property type="match status" value="1"/>
</dbReference>
<evidence type="ECO:0000256" key="2">
    <source>
        <dbReference type="ARBA" id="ARBA00023043"/>
    </source>
</evidence>
<dbReference type="InterPro" id="IPR002110">
    <property type="entry name" value="Ankyrin_rpt"/>
</dbReference>
<dbReference type="EMBL" id="JAPFFF010000053">
    <property type="protein sequence ID" value="KAK8838909.1"/>
    <property type="molecule type" value="Genomic_DNA"/>
</dbReference>
<organism evidence="3 4">
    <name type="scientific">Tritrichomonas musculus</name>
    <dbReference type="NCBI Taxonomy" id="1915356"/>
    <lineage>
        <taxon>Eukaryota</taxon>
        <taxon>Metamonada</taxon>
        <taxon>Parabasalia</taxon>
        <taxon>Tritrichomonadida</taxon>
        <taxon>Tritrichomonadidae</taxon>
        <taxon>Tritrichomonas</taxon>
    </lineage>
</organism>
<dbReference type="SMART" id="SM00248">
    <property type="entry name" value="ANK"/>
    <property type="match status" value="10"/>
</dbReference>
<reference evidence="3 4" key="1">
    <citation type="submission" date="2024-04" db="EMBL/GenBank/DDBJ databases">
        <title>Tritrichomonas musculus Genome.</title>
        <authorList>
            <person name="Alves-Ferreira E."/>
            <person name="Grigg M."/>
            <person name="Lorenzi H."/>
            <person name="Galac M."/>
        </authorList>
    </citation>
    <scope>NUCLEOTIDE SEQUENCE [LARGE SCALE GENOMIC DNA]</scope>
    <source>
        <strain evidence="3 4">EAF2021</strain>
    </source>
</reference>
<keyword evidence="4" id="KW-1185">Reference proteome</keyword>
<keyword evidence="1" id="KW-0677">Repeat</keyword>
<evidence type="ECO:0000313" key="3">
    <source>
        <dbReference type="EMBL" id="KAK8838909.1"/>
    </source>
</evidence>
<protein>
    <recommendedName>
        <fullName evidence="5">Ankyrin repeat protein</fullName>
    </recommendedName>
</protein>
<dbReference type="Gene3D" id="1.25.40.20">
    <property type="entry name" value="Ankyrin repeat-containing domain"/>
    <property type="match status" value="3"/>
</dbReference>
<evidence type="ECO:0000256" key="1">
    <source>
        <dbReference type="ARBA" id="ARBA00022737"/>
    </source>
</evidence>